<keyword evidence="4" id="KW-0812">Transmembrane</keyword>
<name>A0ABX8LI09_9BACT</name>
<dbReference type="InterPro" id="IPR000014">
    <property type="entry name" value="PAS"/>
</dbReference>
<dbReference type="SMART" id="SM00086">
    <property type="entry name" value="PAC"/>
    <property type="match status" value="3"/>
</dbReference>
<evidence type="ECO:0000313" key="9">
    <source>
        <dbReference type="Proteomes" id="UP000683559"/>
    </source>
</evidence>
<dbReference type="InterPro" id="IPR001610">
    <property type="entry name" value="PAC"/>
</dbReference>
<dbReference type="InterPro" id="IPR000700">
    <property type="entry name" value="PAS-assoc_C"/>
</dbReference>
<dbReference type="PANTHER" id="PTHR24421:SF58">
    <property type="entry name" value="SIGNAL TRANSDUCTION HISTIDINE-PROTEIN KINASE_PHOSPHATASE UHPB"/>
    <property type="match status" value="1"/>
</dbReference>
<dbReference type="CDD" id="cd00130">
    <property type="entry name" value="PAS"/>
    <property type="match status" value="3"/>
</dbReference>
<dbReference type="Pfam" id="PF08447">
    <property type="entry name" value="PAS_3"/>
    <property type="match status" value="1"/>
</dbReference>
<evidence type="ECO:0000259" key="7">
    <source>
        <dbReference type="PROSITE" id="PS50113"/>
    </source>
</evidence>
<keyword evidence="2" id="KW-0418">Kinase</keyword>
<gene>
    <name evidence="8" type="ORF">KP001_21715</name>
</gene>
<feature type="transmembrane region" description="Helical" evidence="4">
    <location>
        <begin position="462"/>
        <end position="481"/>
    </location>
</feature>
<evidence type="ECO:0000259" key="6">
    <source>
        <dbReference type="PROSITE" id="PS50112"/>
    </source>
</evidence>
<dbReference type="Pfam" id="PF02518">
    <property type="entry name" value="HATPase_c"/>
    <property type="match status" value="1"/>
</dbReference>
<dbReference type="InterPro" id="IPR013655">
    <property type="entry name" value="PAS_fold_3"/>
</dbReference>
<keyword evidence="3" id="KW-0902">Two-component regulatory system</keyword>
<feature type="transmembrane region" description="Helical" evidence="4">
    <location>
        <begin position="149"/>
        <end position="166"/>
    </location>
</feature>
<feature type="domain" description="PAS" evidence="6">
    <location>
        <begin position="836"/>
        <end position="889"/>
    </location>
</feature>
<dbReference type="RefSeq" id="WP_217287549.1">
    <property type="nucleotide sequence ID" value="NZ_CP077683.1"/>
</dbReference>
<protein>
    <submittedName>
        <fullName evidence="8">PAS domain S-box protein</fullName>
    </submittedName>
</protein>
<dbReference type="PROSITE" id="PS50109">
    <property type="entry name" value="HIS_KIN"/>
    <property type="match status" value="1"/>
</dbReference>
<evidence type="ECO:0000259" key="5">
    <source>
        <dbReference type="PROSITE" id="PS50109"/>
    </source>
</evidence>
<keyword evidence="4" id="KW-1133">Transmembrane helix</keyword>
<evidence type="ECO:0000256" key="3">
    <source>
        <dbReference type="ARBA" id="ARBA00023012"/>
    </source>
</evidence>
<feature type="domain" description="PAC" evidence="7">
    <location>
        <begin position="630"/>
        <end position="682"/>
    </location>
</feature>
<dbReference type="InterPro" id="IPR003594">
    <property type="entry name" value="HATPase_dom"/>
</dbReference>
<feature type="domain" description="PAC" evidence="7">
    <location>
        <begin position="756"/>
        <end position="809"/>
    </location>
</feature>
<dbReference type="CDD" id="cd12914">
    <property type="entry name" value="PDC1_DGC_like"/>
    <property type="match status" value="1"/>
</dbReference>
<keyword evidence="4" id="KW-0472">Membrane</keyword>
<sequence>MPEQAPQQHHPGDESLLQQVALGIGFGLGGFLLNWFKLDFYFNVEFIFGSVLTMFALMRFGLVTGMTATVIAAGCTWQLWHHPWAIVIFCAETLCTSRLRIARDRDPVINNLAYWFTGGIGLVLFFYVGVMGFPLLAATVMGLKQGINGIFNTLIASALYGAYCFHHQRPGSLPSLRQLIFVTISLFVTIPALLFLYLDIRHTLNQDLSRHQESTVKVASAAQTCAGSWLDTGQGIVRFLAASYPDSLPEARRDLEKMRRSLNYFQRLGITDARGITVAFSPTEDERGGATIGLDLSGRSYLKRVAAPPHHEVMELIHGQIGRPGPRLVMAAPVPAGDGFRGVVFGVADLASLRELLRKLVNEHTAQITLVDERGLVVLSTKDQLHPLQRYALPPGGTILPVADGVAHWIPGPKPGLSPYKRWLASLYLKELPLEGHPGWKLVVESSLKAPLTALSEKISSVLAGIGLLLVLLLFCSRLFAGRLAAVVSDFERLTRELPQQVAAGATISWPTPATSELRGLTDNVKVMTRELQFSHAALKQLNLCLEERVEERTAQLRESRELLNAIIQTTPDHISVKDRQGNYLLMNKAGLSFLGRETLGRGESALYLPEEQAVIQEYNRQVFDSGAIVTFEQSRRDCRGETRVFNVVKGPVRNEKGEVTGIFAISRDITDRIQIGEQLEQERSLLRTIISTIPDLVTLKDVHGVYMTVNPAFEQLVGAGEAQIIGRNDYEIWPADEAAFFHGCDREVLAAGRQIAFKKWLTDRANGRRIFLEIKKTPMLDRNGRQLGILGIARDITVQHEAHEELKRRLALQERLKIIADTAPGILFEYKQHRDGTGFFPYVSASVFELWGFAPDEVDEIGSRVLALIHPEDRPVFTRRMSRPGKEGQPVVTEFRLLSPKGELWVKTSAVATIDSAGEVAWCGFITDITANKEAELVLRESEGKLRRAVAQRTADLRLLAERIEKVAEHERACVAQEIHDDLGQLLAALMLDIAWFQKRIPAGDETYAAKVKAVNELLSTTIQCARRITRDLRPRMLDELGLVAAMEEQLELYRQRQIECRLTVPQRDLEVDLERSNSLFRIFQESMTNVMRHSGATAVDILLDIGKEMILLEVTDNGCGISSDKTANLHSLGLLGIKERALRWGGTATITGNPGKGTTIRVDMPMERRRRKR</sequence>
<feature type="transmembrane region" description="Helical" evidence="4">
    <location>
        <begin position="48"/>
        <end position="72"/>
    </location>
</feature>
<dbReference type="Pfam" id="PF07730">
    <property type="entry name" value="HisKA_3"/>
    <property type="match status" value="1"/>
</dbReference>
<dbReference type="PANTHER" id="PTHR24421">
    <property type="entry name" value="NITRATE/NITRITE SENSOR PROTEIN NARX-RELATED"/>
    <property type="match status" value="1"/>
</dbReference>
<evidence type="ECO:0000313" key="8">
    <source>
        <dbReference type="EMBL" id="QXE90956.1"/>
    </source>
</evidence>
<evidence type="ECO:0000256" key="2">
    <source>
        <dbReference type="ARBA" id="ARBA00022777"/>
    </source>
</evidence>
<dbReference type="InterPro" id="IPR050482">
    <property type="entry name" value="Sensor_HK_TwoCompSys"/>
</dbReference>
<evidence type="ECO:0000256" key="1">
    <source>
        <dbReference type="ARBA" id="ARBA00022679"/>
    </source>
</evidence>
<accession>A0ABX8LI09</accession>
<reference evidence="8 9" key="1">
    <citation type="submission" date="2021-06" db="EMBL/GenBank/DDBJ databases">
        <title>Gemonas diversity in paddy soil.</title>
        <authorList>
            <person name="Liu G."/>
        </authorList>
    </citation>
    <scope>NUCLEOTIDE SEQUENCE [LARGE SCALE GENOMIC DNA]</scope>
    <source>
        <strain evidence="8 9">RG2</strain>
    </source>
</reference>
<dbReference type="EMBL" id="CP077683">
    <property type="protein sequence ID" value="QXE90956.1"/>
    <property type="molecule type" value="Genomic_DNA"/>
</dbReference>
<keyword evidence="9" id="KW-1185">Reference proteome</keyword>
<dbReference type="Pfam" id="PF08448">
    <property type="entry name" value="PAS_4"/>
    <property type="match status" value="2"/>
</dbReference>
<evidence type="ECO:0000256" key="4">
    <source>
        <dbReference type="SAM" id="Phobius"/>
    </source>
</evidence>
<dbReference type="InterPro" id="IPR005467">
    <property type="entry name" value="His_kinase_dom"/>
</dbReference>
<feature type="transmembrane region" description="Helical" evidence="4">
    <location>
        <begin position="178"/>
        <end position="198"/>
    </location>
</feature>
<dbReference type="PROSITE" id="PS50112">
    <property type="entry name" value="PAS"/>
    <property type="match status" value="2"/>
</dbReference>
<dbReference type="SMART" id="SM00091">
    <property type="entry name" value="PAS"/>
    <property type="match status" value="3"/>
</dbReference>
<feature type="domain" description="PAS" evidence="6">
    <location>
        <begin position="683"/>
        <end position="753"/>
    </location>
</feature>
<dbReference type="InterPro" id="IPR011712">
    <property type="entry name" value="Sig_transdc_His_kin_sub3_dim/P"/>
</dbReference>
<dbReference type="Proteomes" id="UP000683559">
    <property type="component" value="Chromosome"/>
</dbReference>
<organism evidence="8 9">
    <name type="scientific">Geomonas subterranea</name>
    <dbReference type="NCBI Taxonomy" id="2847989"/>
    <lineage>
        <taxon>Bacteria</taxon>
        <taxon>Pseudomonadati</taxon>
        <taxon>Thermodesulfobacteriota</taxon>
        <taxon>Desulfuromonadia</taxon>
        <taxon>Geobacterales</taxon>
        <taxon>Geobacteraceae</taxon>
        <taxon>Geomonas</taxon>
    </lineage>
</organism>
<feature type="domain" description="Histidine kinase" evidence="5">
    <location>
        <begin position="975"/>
        <end position="1170"/>
    </location>
</feature>
<feature type="transmembrane region" description="Helical" evidence="4">
    <location>
        <begin position="16"/>
        <end position="36"/>
    </location>
</feature>
<keyword evidence="1" id="KW-0808">Transferase</keyword>
<dbReference type="NCBIfam" id="TIGR00229">
    <property type="entry name" value="sensory_box"/>
    <property type="match status" value="3"/>
</dbReference>
<dbReference type="SMART" id="SM00387">
    <property type="entry name" value="HATPase_c"/>
    <property type="match status" value="1"/>
</dbReference>
<dbReference type="PROSITE" id="PS50113">
    <property type="entry name" value="PAC"/>
    <property type="match status" value="2"/>
</dbReference>
<proteinExistence type="predicted"/>
<dbReference type="InterPro" id="IPR013656">
    <property type="entry name" value="PAS_4"/>
</dbReference>
<dbReference type="CDD" id="cd16917">
    <property type="entry name" value="HATPase_UhpB-NarQ-NarX-like"/>
    <property type="match status" value="1"/>
</dbReference>
<feature type="transmembrane region" description="Helical" evidence="4">
    <location>
        <begin position="113"/>
        <end position="137"/>
    </location>
</feature>